<evidence type="ECO:0000256" key="8">
    <source>
        <dbReference type="PROSITE-ProRule" id="PRU10141"/>
    </source>
</evidence>
<evidence type="ECO:0000256" key="3">
    <source>
        <dbReference type="ARBA" id="ARBA00022527"/>
    </source>
</evidence>
<dbReference type="Pfam" id="PF18394">
    <property type="entry name" value="TBK1_CCD1"/>
    <property type="match status" value="1"/>
</dbReference>
<dbReference type="GO" id="GO:0009967">
    <property type="term" value="P:positive regulation of signal transduction"/>
    <property type="evidence" value="ECO:0007669"/>
    <property type="project" value="UniProtKB-ARBA"/>
</dbReference>
<dbReference type="InParanoid" id="A0A7M7MFC3"/>
<dbReference type="InterPro" id="IPR011009">
    <property type="entry name" value="Kinase-like_dom_sf"/>
</dbReference>
<evidence type="ECO:0000256" key="6">
    <source>
        <dbReference type="ARBA" id="ARBA00022777"/>
    </source>
</evidence>
<dbReference type="GO" id="GO:0045089">
    <property type="term" value="P:positive regulation of innate immune response"/>
    <property type="evidence" value="ECO:0007669"/>
    <property type="project" value="UniProtKB-ARBA"/>
</dbReference>
<dbReference type="OMA" id="HECKRRI"/>
<dbReference type="GO" id="GO:0005524">
    <property type="term" value="F:ATP binding"/>
    <property type="evidence" value="ECO:0007669"/>
    <property type="project" value="UniProtKB-UniRule"/>
</dbReference>
<dbReference type="InterPro" id="IPR000719">
    <property type="entry name" value="Prot_kinase_dom"/>
</dbReference>
<dbReference type="FunCoup" id="A0A7M7MFC3">
    <property type="interactions" value="1225"/>
</dbReference>
<dbReference type="RefSeq" id="XP_022657693.1">
    <property type="nucleotide sequence ID" value="XM_022801958.1"/>
</dbReference>
<evidence type="ECO:0000256" key="7">
    <source>
        <dbReference type="ARBA" id="ARBA00022840"/>
    </source>
</evidence>
<reference evidence="10" key="1">
    <citation type="submission" date="2021-01" db="UniProtKB">
        <authorList>
            <consortium name="EnsemblMetazoa"/>
        </authorList>
    </citation>
    <scope>IDENTIFICATION</scope>
</reference>
<proteinExistence type="predicted"/>
<evidence type="ECO:0000313" key="10">
    <source>
        <dbReference type="EnsemblMetazoa" id="XP_022657693"/>
    </source>
</evidence>
<dbReference type="PANTHER" id="PTHR22969:SF15">
    <property type="entry name" value="FI05319P"/>
    <property type="match status" value="1"/>
</dbReference>
<dbReference type="PROSITE" id="PS00107">
    <property type="entry name" value="PROTEIN_KINASE_ATP"/>
    <property type="match status" value="1"/>
</dbReference>
<evidence type="ECO:0000256" key="2">
    <source>
        <dbReference type="ARBA" id="ARBA00022490"/>
    </source>
</evidence>
<dbReference type="Pfam" id="PF00069">
    <property type="entry name" value="Pkinase"/>
    <property type="match status" value="1"/>
</dbReference>
<dbReference type="Gene3D" id="3.10.20.90">
    <property type="entry name" value="Phosphatidylinositol 3-kinase Catalytic Subunit, Chain A, domain 1"/>
    <property type="match status" value="1"/>
</dbReference>
<dbReference type="GO" id="GO:0010628">
    <property type="term" value="P:positive regulation of gene expression"/>
    <property type="evidence" value="ECO:0007669"/>
    <property type="project" value="UniProtKB-ARBA"/>
</dbReference>
<dbReference type="SUPFAM" id="SSF56112">
    <property type="entry name" value="Protein kinase-like (PK-like)"/>
    <property type="match status" value="1"/>
</dbReference>
<dbReference type="GeneID" id="111248886"/>
<dbReference type="PANTHER" id="PTHR22969">
    <property type="entry name" value="IKB KINASE"/>
    <property type="match status" value="1"/>
</dbReference>
<dbReference type="InterPro" id="IPR017441">
    <property type="entry name" value="Protein_kinase_ATP_BS"/>
</dbReference>
<dbReference type="SMART" id="SM00220">
    <property type="entry name" value="S_TKc"/>
    <property type="match status" value="1"/>
</dbReference>
<comment type="subcellular location">
    <subcellularLocation>
        <location evidence="1">Cytoplasm</location>
    </subcellularLocation>
</comment>
<name>A0A7M7MFC3_VARDE</name>
<evidence type="ECO:0000256" key="1">
    <source>
        <dbReference type="ARBA" id="ARBA00004496"/>
    </source>
</evidence>
<organism evidence="10 11">
    <name type="scientific">Varroa destructor</name>
    <name type="common">Honeybee mite</name>
    <dbReference type="NCBI Taxonomy" id="109461"/>
    <lineage>
        <taxon>Eukaryota</taxon>
        <taxon>Metazoa</taxon>
        <taxon>Ecdysozoa</taxon>
        <taxon>Arthropoda</taxon>
        <taxon>Chelicerata</taxon>
        <taxon>Arachnida</taxon>
        <taxon>Acari</taxon>
        <taxon>Parasitiformes</taxon>
        <taxon>Mesostigmata</taxon>
        <taxon>Gamasina</taxon>
        <taxon>Dermanyssoidea</taxon>
        <taxon>Varroidae</taxon>
        <taxon>Varroa</taxon>
    </lineage>
</organism>
<dbReference type="FunFam" id="3.30.200.20:FF:000106">
    <property type="entry name" value="serine/threonine-protein kinase TBK1 isoform X1"/>
    <property type="match status" value="1"/>
</dbReference>
<dbReference type="PROSITE" id="PS50011">
    <property type="entry name" value="PROTEIN_KINASE_DOM"/>
    <property type="match status" value="1"/>
</dbReference>
<keyword evidence="2" id="KW-0963">Cytoplasm</keyword>
<dbReference type="Gene3D" id="1.10.510.10">
    <property type="entry name" value="Transferase(Phosphotransferase) domain 1"/>
    <property type="match status" value="1"/>
</dbReference>
<dbReference type="KEGG" id="vde:111248886"/>
<keyword evidence="3" id="KW-0723">Serine/threonine-protein kinase</keyword>
<feature type="domain" description="Protein kinase" evidence="9">
    <location>
        <begin position="12"/>
        <end position="318"/>
    </location>
</feature>
<feature type="binding site" evidence="8">
    <location>
        <position position="41"/>
    </location>
    <ligand>
        <name>ATP</name>
        <dbReference type="ChEBI" id="CHEBI:30616"/>
    </ligand>
</feature>
<keyword evidence="6" id="KW-0418">Kinase</keyword>
<dbReference type="GO" id="GO:0004674">
    <property type="term" value="F:protein serine/threonine kinase activity"/>
    <property type="evidence" value="ECO:0007669"/>
    <property type="project" value="UniProtKB-KW"/>
</dbReference>
<dbReference type="Proteomes" id="UP000594260">
    <property type="component" value="Unplaced"/>
</dbReference>
<evidence type="ECO:0000259" key="9">
    <source>
        <dbReference type="PROSITE" id="PS50011"/>
    </source>
</evidence>
<evidence type="ECO:0000256" key="5">
    <source>
        <dbReference type="ARBA" id="ARBA00022741"/>
    </source>
</evidence>
<dbReference type="Gene3D" id="1.20.1270.420">
    <property type="match status" value="1"/>
</dbReference>
<dbReference type="GO" id="GO:0006950">
    <property type="term" value="P:response to stress"/>
    <property type="evidence" value="ECO:0007669"/>
    <property type="project" value="UniProtKB-ARBA"/>
</dbReference>
<dbReference type="InterPro" id="IPR051180">
    <property type="entry name" value="IKK"/>
</dbReference>
<dbReference type="AlphaFoldDB" id="A0A7M7MFC3"/>
<dbReference type="InterPro" id="IPR041309">
    <property type="entry name" value="TBK1_CC1"/>
</dbReference>
<protein>
    <recommendedName>
        <fullName evidence="9">Protein kinase domain-containing protein</fullName>
    </recommendedName>
</protein>
<dbReference type="EnsemblMetazoa" id="XM_022801958">
    <property type="protein sequence ID" value="XP_022657693"/>
    <property type="gene ID" value="LOC111248886"/>
</dbReference>
<sequence length="764" mass="87066">MSYLRGSANYVWSTTCILGRGATATVYQGVNKKTGDPVAVKTFNKLSLDRPANVQMREFDVLRKVNHENIVKLISIEDDLENSSKVLVMELCTGGSLFSILDDPMNSYGLEEDEFLLVLKDLTAGMKHLRDNSIIHRDLKPGNIMKYVAEDGRSIYKLTDFGAARELEEDQQFMSLYGTEEYLHPHMYERAVLRKPGDKLFSSNVDLWSIGVTLYHVATGSLPFRPYGGRRNRDCMHFITTKKESGVISGVQKDHSTSSIEWGRDLPKTCLLSAGLKELFVPILAGVMECDSSRMWSFDRFFEEVTAILCCRRLHVFHVSECRELVLYIAKDGVEDTRPRMSDIAEQLNKQTNVSSKNQLVTFDKQLLENYLQQNGHLPATCVQRAAYLFNVEAKEVRLSSVQSMQSAKFPEFPSSGVNLDEDASIAKTWCSITHVTKRLIERLLRCYQHLEKAPMELAALIEERTAGLKAEFRFTKEAAYAMDRQLTRTAKSQAQICELTALVPTESPELDQLKRMVASKQPAAQRPMLDSLARTEREIDSLEAKVLSPKSLSKQWTQRRSEVPPVDGCLETASSYVAKIRDNWQALARDKATKKLTYHDEQFHMLEKHKMQQTSLKLMALMQDRCLKPCYKLSQRLQTWYRESISAHRTCLQLKLALGSLTEMAAWYSQALKTDEEFDSIVGQFITTIKTFSKPPPQASPQLMLHQPPLSPQPLTDILAQRNGQLDKVLLLKLEELRKEQNEILQIVEEIQEIIYNVLRLSQ</sequence>
<keyword evidence="5 8" id="KW-0547">Nucleotide-binding</keyword>
<dbReference type="FunFam" id="1.10.510.10:FF:000100">
    <property type="entry name" value="inhibitor of nuclear factor kappa-B kinase subunit epsilon"/>
    <property type="match status" value="1"/>
</dbReference>
<dbReference type="Gene3D" id="3.30.200.20">
    <property type="entry name" value="Phosphorylase Kinase, domain 1"/>
    <property type="match status" value="1"/>
</dbReference>
<keyword evidence="4" id="KW-0808">Transferase</keyword>
<accession>A0A7M7MFC3</accession>
<keyword evidence="7 8" id="KW-0067">ATP-binding</keyword>
<dbReference type="OrthoDB" id="10013850at2759"/>
<dbReference type="GO" id="GO:0005737">
    <property type="term" value="C:cytoplasm"/>
    <property type="evidence" value="ECO:0007669"/>
    <property type="project" value="UniProtKB-SubCell"/>
</dbReference>
<evidence type="ECO:0000256" key="4">
    <source>
        <dbReference type="ARBA" id="ARBA00022679"/>
    </source>
</evidence>
<keyword evidence="11" id="KW-1185">Reference proteome</keyword>
<evidence type="ECO:0000313" key="11">
    <source>
        <dbReference type="Proteomes" id="UP000594260"/>
    </source>
</evidence>